<dbReference type="Pfam" id="PF03478">
    <property type="entry name" value="Beta-prop_KIB1-4"/>
    <property type="match status" value="1"/>
</dbReference>
<proteinExistence type="predicted"/>
<evidence type="ECO:0000313" key="2">
    <source>
        <dbReference type="EnsemblPlants" id="EMT29828"/>
    </source>
</evidence>
<accession>M8C708</accession>
<reference evidence="2" key="1">
    <citation type="submission" date="2015-06" db="UniProtKB">
        <authorList>
            <consortium name="EnsemblPlants"/>
        </authorList>
    </citation>
    <scope>IDENTIFICATION</scope>
</reference>
<name>M8C708_AEGTA</name>
<organism evidence="2">
    <name type="scientific">Aegilops tauschii</name>
    <name type="common">Tausch's goatgrass</name>
    <name type="synonym">Aegilops squarrosa</name>
    <dbReference type="NCBI Taxonomy" id="37682"/>
    <lineage>
        <taxon>Eukaryota</taxon>
        <taxon>Viridiplantae</taxon>
        <taxon>Streptophyta</taxon>
        <taxon>Embryophyta</taxon>
        <taxon>Tracheophyta</taxon>
        <taxon>Spermatophyta</taxon>
        <taxon>Magnoliopsida</taxon>
        <taxon>Liliopsida</taxon>
        <taxon>Poales</taxon>
        <taxon>Poaceae</taxon>
        <taxon>BOP clade</taxon>
        <taxon>Pooideae</taxon>
        <taxon>Triticodae</taxon>
        <taxon>Triticeae</taxon>
        <taxon>Triticinae</taxon>
        <taxon>Aegilops</taxon>
    </lineage>
</organism>
<dbReference type="PANTHER" id="PTHR33165">
    <property type="entry name" value="F-BOX DOMAIN CONTAINING PROTEIN-LIKE-RELATED"/>
    <property type="match status" value="1"/>
</dbReference>
<protein>
    <recommendedName>
        <fullName evidence="1">KIB1-4 beta-propeller domain-containing protein</fullName>
    </recommendedName>
</protein>
<evidence type="ECO:0000259" key="1">
    <source>
        <dbReference type="Pfam" id="PF03478"/>
    </source>
</evidence>
<dbReference type="AlphaFoldDB" id="M8C708"/>
<sequence length="503" mass="55415">MVKSEAENVMEAEVGGLVMVIGAYDIEELASSFGICSSGIHCFESGDYLQDENPRFTIGRRLRWCIVSFLEASLLENFDIRGPVARARKNPIGIDLSMFSLAANCERPPAPVRASSATCSDDDLSPLTSLPADLLELIGWRVLAGDLVDYIRFRAVCTHWRSSTVCPRGHGITDSRFHPRRWMMLPGGHGLHLGDGTKSFLNLSTGVFVRPRITLLEDHSVLCSVDGLLLMQRQHGEQEGPICLLHPFTGDVEKFPPITYHTVLSSGSTHFNSHNGCTYLLPGSVTASLSINTQGVAVITIVLRDMPRVLFATTKDKQWRLSSWSFSPNQSTISSQGKLYMLQPKPASRSELQIFQIDPHRPEKNSGFSPSLFPPPKVIAVCLKSMINSLFDFVESDSEILLVGSCDYMFYKRMVVYRIADLIQGRVVHLASIGGNALLVGLRSSGSGIGRNLCVSSKAMPTIAGDTIVRQVPTCAKYLEQYHIGTGTWSPTEEYLCSIRLQD</sequence>
<dbReference type="ExpressionAtlas" id="M8C708">
    <property type="expression patterns" value="baseline"/>
</dbReference>
<dbReference type="InterPro" id="IPR005174">
    <property type="entry name" value="KIB1-4_b-propeller"/>
</dbReference>
<dbReference type="EnsemblPlants" id="EMT29828">
    <property type="protein sequence ID" value="EMT29828"/>
    <property type="gene ID" value="F775_10297"/>
</dbReference>
<dbReference type="PANTHER" id="PTHR33165:SF105">
    <property type="entry name" value="DUF1618 DOMAIN-CONTAINING PROTEIN"/>
    <property type="match status" value="1"/>
</dbReference>
<feature type="domain" description="KIB1-4 beta-propeller" evidence="1">
    <location>
        <begin position="215"/>
        <end position="468"/>
    </location>
</feature>